<name>A0A226CXM4_FOLCA</name>
<gene>
    <name evidence="9" type="ORF">Fcan01_27731</name>
</gene>
<dbReference type="SUPFAM" id="SSF48208">
    <property type="entry name" value="Six-hairpin glycosidases"/>
    <property type="match status" value="1"/>
</dbReference>
<keyword evidence="7" id="KW-0812">Transmembrane</keyword>
<keyword evidence="6" id="KW-0624">Polysaccharide degradation</keyword>
<feature type="transmembrane region" description="Helical" evidence="7">
    <location>
        <begin position="78"/>
        <end position="101"/>
    </location>
</feature>
<keyword evidence="10" id="KW-1185">Reference proteome</keyword>
<keyword evidence="4" id="KW-0136">Cellulose degradation</keyword>
<evidence type="ECO:0000259" key="8">
    <source>
        <dbReference type="Pfam" id="PF00759"/>
    </source>
</evidence>
<dbReference type="Pfam" id="PF00759">
    <property type="entry name" value="Glyco_hydro_9"/>
    <property type="match status" value="1"/>
</dbReference>
<reference evidence="9 10" key="1">
    <citation type="submission" date="2015-12" db="EMBL/GenBank/DDBJ databases">
        <title>The genome of Folsomia candida.</title>
        <authorList>
            <person name="Faddeeva A."/>
            <person name="Derks M.F."/>
            <person name="Anvar Y."/>
            <person name="Smit S."/>
            <person name="Van Straalen N."/>
            <person name="Roelofs D."/>
        </authorList>
    </citation>
    <scope>NUCLEOTIDE SEQUENCE [LARGE SCALE GENOMIC DNA]</scope>
    <source>
        <strain evidence="9 10">VU population</strain>
        <tissue evidence="9">Whole body</tissue>
    </source>
</reference>
<dbReference type="InterPro" id="IPR008928">
    <property type="entry name" value="6-hairpin_glycosidase_sf"/>
</dbReference>
<dbReference type="OrthoDB" id="10257085at2759"/>
<keyword evidence="5" id="KW-0119">Carbohydrate metabolism</keyword>
<feature type="domain" description="Glycoside hydrolase family 9" evidence="8">
    <location>
        <begin position="176"/>
        <end position="222"/>
    </location>
</feature>
<evidence type="ECO:0000313" key="9">
    <source>
        <dbReference type="EMBL" id="OXA37520.1"/>
    </source>
</evidence>
<proteinExistence type="inferred from homology"/>
<dbReference type="InterPro" id="IPR012341">
    <property type="entry name" value="6hp_glycosidase-like_sf"/>
</dbReference>
<protein>
    <recommendedName>
        <fullName evidence="3">cellulase</fullName>
        <ecNumber evidence="3">3.2.1.4</ecNumber>
    </recommendedName>
</protein>
<keyword evidence="7" id="KW-1133">Transmembrane helix</keyword>
<evidence type="ECO:0000256" key="2">
    <source>
        <dbReference type="ARBA" id="ARBA00007072"/>
    </source>
</evidence>
<dbReference type="Proteomes" id="UP000198287">
    <property type="component" value="Unassembled WGS sequence"/>
</dbReference>
<evidence type="ECO:0000256" key="1">
    <source>
        <dbReference type="ARBA" id="ARBA00000966"/>
    </source>
</evidence>
<organism evidence="9 10">
    <name type="scientific">Folsomia candida</name>
    <name type="common">Springtail</name>
    <dbReference type="NCBI Taxonomy" id="158441"/>
    <lineage>
        <taxon>Eukaryota</taxon>
        <taxon>Metazoa</taxon>
        <taxon>Ecdysozoa</taxon>
        <taxon>Arthropoda</taxon>
        <taxon>Hexapoda</taxon>
        <taxon>Collembola</taxon>
        <taxon>Entomobryomorpha</taxon>
        <taxon>Isotomoidea</taxon>
        <taxon>Isotomidae</taxon>
        <taxon>Proisotominae</taxon>
        <taxon>Folsomia</taxon>
    </lineage>
</organism>
<evidence type="ECO:0000313" key="10">
    <source>
        <dbReference type="Proteomes" id="UP000198287"/>
    </source>
</evidence>
<comment type="similarity">
    <text evidence="2">Belongs to the glycosyl hydrolase 9 (cellulase E) family.</text>
</comment>
<evidence type="ECO:0000256" key="6">
    <source>
        <dbReference type="ARBA" id="ARBA00023326"/>
    </source>
</evidence>
<evidence type="ECO:0000256" key="7">
    <source>
        <dbReference type="SAM" id="Phobius"/>
    </source>
</evidence>
<evidence type="ECO:0000256" key="3">
    <source>
        <dbReference type="ARBA" id="ARBA00012601"/>
    </source>
</evidence>
<sequence>MSVTPLMWKSLHYLNKVFPYMWPCPLEWNISSRKLTVQTSYRKLIPWALNIFGFTAITEVVCWIIILSQILGKIQLDFLEIVITLQFLFLCMIGLITELILKFGANNLANTFNSLTLMPQLCGPPKPQSVDIIGLALVTTSILFGIMPFAVYIFEVPILNRSCPSPPVPYGWSELDNINPNPHVLNGVLVGGPGPYDEYIDFRNDAVRNEVAVDYNVEFQGVVATLEEYFGSDMI</sequence>
<keyword evidence="7" id="KW-0472">Membrane</keyword>
<accession>A0A226CXM4</accession>
<dbReference type="Gene3D" id="1.50.10.10">
    <property type="match status" value="1"/>
</dbReference>
<feature type="transmembrane region" description="Helical" evidence="7">
    <location>
        <begin position="44"/>
        <end position="66"/>
    </location>
</feature>
<dbReference type="EC" id="3.2.1.4" evidence="3"/>
<comment type="caution">
    <text evidence="9">The sequence shown here is derived from an EMBL/GenBank/DDBJ whole genome shotgun (WGS) entry which is preliminary data.</text>
</comment>
<evidence type="ECO:0000256" key="4">
    <source>
        <dbReference type="ARBA" id="ARBA00023001"/>
    </source>
</evidence>
<dbReference type="EMBL" id="LNIX01000056">
    <property type="protein sequence ID" value="OXA37520.1"/>
    <property type="molecule type" value="Genomic_DNA"/>
</dbReference>
<comment type="catalytic activity">
    <reaction evidence="1">
        <text>Endohydrolysis of (1-&gt;4)-beta-D-glucosidic linkages in cellulose, lichenin and cereal beta-D-glucans.</text>
        <dbReference type="EC" id="3.2.1.4"/>
    </reaction>
</comment>
<dbReference type="STRING" id="158441.A0A226CXM4"/>
<dbReference type="AlphaFoldDB" id="A0A226CXM4"/>
<feature type="transmembrane region" description="Helical" evidence="7">
    <location>
        <begin position="132"/>
        <end position="154"/>
    </location>
</feature>
<dbReference type="GO" id="GO:0030245">
    <property type="term" value="P:cellulose catabolic process"/>
    <property type="evidence" value="ECO:0007669"/>
    <property type="project" value="UniProtKB-KW"/>
</dbReference>
<dbReference type="InterPro" id="IPR001701">
    <property type="entry name" value="Glyco_hydro_9"/>
</dbReference>
<dbReference type="GO" id="GO:0008810">
    <property type="term" value="F:cellulase activity"/>
    <property type="evidence" value="ECO:0007669"/>
    <property type="project" value="UniProtKB-EC"/>
</dbReference>
<evidence type="ECO:0000256" key="5">
    <source>
        <dbReference type="ARBA" id="ARBA00023277"/>
    </source>
</evidence>